<sequence length="420" mass="49056">MKTLFLNRWFQVFLLAILIVIFWYPICSNEFFYDDWTFINKVQSGNFSFGSLFFATNGHFAPIFTGLFFVMLKLFGLNIVPYMCFSIFMQILTCSLLFYLLTLIFPQNKYLPFLLALYFSLNTVYFEILHWFSGLGQSFSFLPLLLTLIFLHRGVLESNKKFLAISVITSFFIPMHYSMGFTGIGFIFLYYLFVLNKYKEIGGFKRGIIFFLPYVFAWLLFFVVYLIFALPVLLNQPDTAPSLTFNVNSVLAYTLLGFTGLLVKNLGYSILVFPYTTGLAVLLTFFFIVFFMMMLLYFFLTPQKNRIALFFNRNLAIFSFITMFFCYSLLAFARASLGVEAFLSWGRYHYFPMFSFTILLGAVIPQVINIFSKLFDRRRFKIFLVVIFILFLMTHFILIRQKSESPIRTEGALPAAYLVS</sequence>
<feature type="transmembrane region" description="Helical" evidence="1">
    <location>
        <begin position="139"/>
        <end position="156"/>
    </location>
</feature>
<reference evidence="2 3" key="1">
    <citation type="journal article" date="2016" name="Nat. Commun.">
        <title>Thousands of microbial genomes shed light on interconnected biogeochemical processes in an aquifer system.</title>
        <authorList>
            <person name="Anantharaman K."/>
            <person name="Brown C.T."/>
            <person name="Hug L.A."/>
            <person name="Sharon I."/>
            <person name="Castelle C.J."/>
            <person name="Probst A.J."/>
            <person name="Thomas B.C."/>
            <person name="Singh A."/>
            <person name="Wilkins M.J."/>
            <person name="Karaoz U."/>
            <person name="Brodie E.L."/>
            <person name="Williams K.H."/>
            <person name="Hubbard S.S."/>
            <person name="Banfield J.F."/>
        </authorList>
    </citation>
    <scope>NUCLEOTIDE SEQUENCE [LARGE SCALE GENOMIC DNA]</scope>
</reference>
<keyword evidence="1" id="KW-0472">Membrane</keyword>
<feature type="transmembrane region" description="Helical" evidence="1">
    <location>
        <begin position="250"/>
        <end position="267"/>
    </location>
</feature>
<feature type="transmembrane region" description="Helical" evidence="1">
    <location>
        <begin position="79"/>
        <end position="104"/>
    </location>
</feature>
<accession>A0A1F4SVM1</accession>
<feature type="transmembrane region" description="Helical" evidence="1">
    <location>
        <begin position="315"/>
        <end position="337"/>
    </location>
</feature>
<dbReference type="Proteomes" id="UP000178417">
    <property type="component" value="Unassembled WGS sequence"/>
</dbReference>
<proteinExistence type="predicted"/>
<organism evidence="2 3">
    <name type="scientific">candidate division WOR-1 bacterium RIFOXYB2_FULL_37_13</name>
    <dbReference type="NCBI Taxonomy" id="1802579"/>
    <lineage>
        <taxon>Bacteria</taxon>
        <taxon>Bacillati</taxon>
        <taxon>Saganbacteria</taxon>
    </lineage>
</organism>
<protein>
    <recommendedName>
        <fullName evidence="4">Glycosyltransferase RgtA/B/C/D-like domain-containing protein</fullName>
    </recommendedName>
</protein>
<feature type="transmembrane region" description="Helical" evidence="1">
    <location>
        <begin position="279"/>
        <end position="300"/>
    </location>
</feature>
<evidence type="ECO:0000256" key="1">
    <source>
        <dbReference type="SAM" id="Phobius"/>
    </source>
</evidence>
<comment type="caution">
    <text evidence="2">The sequence shown here is derived from an EMBL/GenBank/DDBJ whole genome shotgun (WGS) entry which is preliminary data.</text>
</comment>
<evidence type="ECO:0000313" key="3">
    <source>
        <dbReference type="Proteomes" id="UP000178417"/>
    </source>
</evidence>
<dbReference type="STRING" id="1802579.A2310_08360"/>
<feature type="transmembrane region" description="Helical" evidence="1">
    <location>
        <begin position="52"/>
        <end position="72"/>
    </location>
</feature>
<gene>
    <name evidence="2" type="ORF">A2310_08360</name>
</gene>
<feature type="transmembrane region" description="Helical" evidence="1">
    <location>
        <begin position="207"/>
        <end position="230"/>
    </location>
</feature>
<feature type="transmembrane region" description="Helical" evidence="1">
    <location>
        <begin position="162"/>
        <end position="195"/>
    </location>
</feature>
<evidence type="ECO:0008006" key="4">
    <source>
        <dbReference type="Google" id="ProtNLM"/>
    </source>
</evidence>
<feature type="transmembrane region" description="Helical" evidence="1">
    <location>
        <begin position="380"/>
        <end position="399"/>
    </location>
</feature>
<feature type="transmembrane region" description="Helical" evidence="1">
    <location>
        <begin position="110"/>
        <end position="132"/>
    </location>
</feature>
<evidence type="ECO:0000313" key="2">
    <source>
        <dbReference type="EMBL" id="OGC24407.1"/>
    </source>
</evidence>
<name>A0A1F4SVM1_UNCSA</name>
<keyword evidence="1" id="KW-0812">Transmembrane</keyword>
<feature type="transmembrane region" description="Helical" evidence="1">
    <location>
        <begin position="349"/>
        <end position="368"/>
    </location>
</feature>
<dbReference type="EMBL" id="MEUB01000009">
    <property type="protein sequence ID" value="OGC24407.1"/>
    <property type="molecule type" value="Genomic_DNA"/>
</dbReference>
<keyword evidence="1" id="KW-1133">Transmembrane helix</keyword>
<dbReference type="AlphaFoldDB" id="A0A1F4SVM1"/>
<feature type="transmembrane region" description="Helical" evidence="1">
    <location>
        <begin position="12"/>
        <end position="32"/>
    </location>
</feature>